<accession>A0A518DRC7</accession>
<sequence length="63" mass="7020">MFRALTKVATVQFMRGLNVYGTICDFYSAKVSQSRSESSPVMMVASFMLCRGRVMTSQIGQSQ</sequence>
<evidence type="ECO:0000313" key="1">
    <source>
        <dbReference type="EMBL" id="QDU94389.1"/>
    </source>
</evidence>
<dbReference type="Proteomes" id="UP000317648">
    <property type="component" value="Chromosome"/>
</dbReference>
<reference evidence="1 2" key="1">
    <citation type="submission" date="2019-02" db="EMBL/GenBank/DDBJ databases">
        <title>Deep-cultivation of Planctomycetes and their phenomic and genomic characterization uncovers novel biology.</title>
        <authorList>
            <person name="Wiegand S."/>
            <person name="Jogler M."/>
            <person name="Boedeker C."/>
            <person name="Pinto D."/>
            <person name="Vollmers J."/>
            <person name="Rivas-Marin E."/>
            <person name="Kohn T."/>
            <person name="Peeters S.H."/>
            <person name="Heuer A."/>
            <person name="Rast P."/>
            <person name="Oberbeckmann S."/>
            <person name="Bunk B."/>
            <person name="Jeske O."/>
            <person name="Meyerdierks A."/>
            <person name="Storesund J.E."/>
            <person name="Kallscheuer N."/>
            <person name="Luecker S."/>
            <person name="Lage O.M."/>
            <person name="Pohl T."/>
            <person name="Merkel B.J."/>
            <person name="Hornburger P."/>
            <person name="Mueller R.-W."/>
            <person name="Bruemmer F."/>
            <person name="Labrenz M."/>
            <person name="Spormann A.M."/>
            <person name="Op den Camp H."/>
            <person name="Overmann J."/>
            <person name="Amann R."/>
            <person name="Jetten M.S.M."/>
            <person name="Mascher T."/>
            <person name="Medema M.H."/>
            <person name="Devos D.P."/>
            <person name="Kaster A.-K."/>
            <person name="Ovreas L."/>
            <person name="Rohde M."/>
            <person name="Galperin M.Y."/>
            <person name="Jogler C."/>
        </authorList>
    </citation>
    <scope>NUCLEOTIDE SEQUENCE [LARGE SCALE GENOMIC DNA]</scope>
    <source>
        <strain evidence="1 2">Pla85_3_4</strain>
    </source>
</reference>
<proteinExistence type="predicted"/>
<dbReference type="KEGG" id="lcre:Pla8534_21790"/>
<organism evidence="1 2">
    <name type="scientific">Lignipirellula cremea</name>
    <dbReference type="NCBI Taxonomy" id="2528010"/>
    <lineage>
        <taxon>Bacteria</taxon>
        <taxon>Pseudomonadati</taxon>
        <taxon>Planctomycetota</taxon>
        <taxon>Planctomycetia</taxon>
        <taxon>Pirellulales</taxon>
        <taxon>Pirellulaceae</taxon>
        <taxon>Lignipirellula</taxon>
    </lineage>
</organism>
<evidence type="ECO:0000313" key="2">
    <source>
        <dbReference type="Proteomes" id="UP000317648"/>
    </source>
</evidence>
<gene>
    <name evidence="1" type="ORF">Pla8534_21790</name>
</gene>
<keyword evidence="2" id="KW-1185">Reference proteome</keyword>
<protein>
    <submittedName>
        <fullName evidence="1">Uncharacterized protein</fullName>
    </submittedName>
</protein>
<dbReference type="AlphaFoldDB" id="A0A518DRC7"/>
<dbReference type="EMBL" id="CP036433">
    <property type="protein sequence ID" value="QDU94389.1"/>
    <property type="molecule type" value="Genomic_DNA"/>
</dbReference>
<name>A0A518DRC7_9BACT</name>